<dbReference type="OrthoDB" id="9807255at2"/>
<organism evidence="3 4">
    <name type="scientific">Alkalilimnicola ehrlichii</name>
    <dbReference type="NCBI Taxonomy" id="351052"/>
    <lineage>
        <taxon>Bacteria</taxon>
        <taxon>Pseudomonadati</taxon>
        <taxon>Pseudomonadota</taxon>
        <taxon>Gammaproteobacteria</taxon>
        <taxon>Chromatiales</taxon>
        <taxon>Ectothiorhodospiraceae</taxon>
        <taxon>Alkalilimnicola</taxon>
    </lineage>
</organism>
<dbReference type="InterPro" id="IPR013196">
    <property type="entry name" value="HTH_11"/>
</dbReference>
<dbReference type="AlphaFoldDB" id="A0A3E0X397"/>
<dbReference type="InterPro" id="IPR036388">
    <property type="entry name" value="WH-like_DNA-bd_sf"/>
</dbReference>
<comment type="caution">
    <text evidence="3">The sequence shown here is derived from an EMBL/GenBank/DDBJ whole genome shotgun (WGS) entry which is preliminary data.</text>
</comment>
<feature type="domain" description="WYL" evidence="2">
    <location>
        <begin position="137"/>
        <end position="201"/>
    </location>
</feature>
<protein>
    <submittedName>
        <fullName evidence="3">DNA-binding transcriptional regulator</fullName>
    </submittedName>
</protein>
<keyword evidence="3" id="KW-0238">DNA-binding</keyword>
<gene>
    <name evidence="3" type="ORF">CAL65_00405</name>
</gene>
<evidence type="ECO:0000259" key="2">
    <source>
        <dbReference type="Pfam" id="PF13280"/>
    </source>
</evidence>
<name>A0A3E0X397_9GAMM</name>
<feature type="domain" description="Helix-turn-helix type 11" evidence="1">
    <location>
        <begin position="6"/>
        <end position="59"/>
    </location>
</feature>
<dbReference type="EMBL" id="NFZW01000001">
    <property type="protein sequence ID" value="RFA39320.1"/>
    <property type="molecule type" value="Genomic_DNA"/>
</dbReference>
<evidence type="ECO:0000259" key="1">
    <source>
        <dbReference type="Pfam" id="PF08279"/>
    </source>
</evidence>
<dbReference type="Proteomes" id="UP000256763">
    <property type="component" value="Unassembled WGS sequence"/>
</dbReference>
<dbReference type="Gene3D" id="1.10.10.10">
    <property type="entry name" value="Winged helix-like DNA-binding domain superfamily/Winged helix DNA-binding domain"/>
    <property type="match status" value="1"/>
</dbReference>
<dbReference type="PANTHER" id="PTHR34580:SF3">
    <property type="entry name" value="PROTEIN PAFB"/>
    <property type="match status" value="1"/>
</dbReference>
<dbReference type="Pfam" id="PF13280">
    <property type="entry name" value="WYL"/>
    <property type="match status" value="1"/>
</dbReference>
<proteinExistence type="predicted"/>
<dbReference type="PROSITE" id="PS52050">
    <property type="entry name" value="WYL"/>
    <property type="match status" value="1"/>
</dbReference>
<keyword evidence="4" id="KW-1185">Reference proteome</keyword>
<sequence length="242" mass="27422">MRKAERLFQLVNALRAKQPVTAQSLASELGVSVRSIYRYIDDLSVSGIPIYGEPGVGYRLDEAFELRPLTLTPGELDALLLGTQMVSASTGTMLTASARTLLSKICASLPEQSGLETNRWAYALTVTERSGLSARWDMLHDAVCSRRVLHFRYVTPSQERSQREVWPLGLFYWGGKWTLGAWCVLRNAFRDFRLDRMSEVKLLPHRFELTDAINLDRYMSQQAKAWTKVRRSTDTTLSVGEE</sequence>
<dbReference type="PANTHER" id="PTHR34580">
    <property type="match status" value="1"/>
</dbReference>
<evidence type="ECO:0000313" key="4">
    <source>
        <dbReference type="Proteomes" id="UP000256763"/>
    </source>
</evidence>
<dbReference type="SUPFAM" id="SSF46785">
    <property type="entry name" value="Winged helix' DNA-binding domain"/>
    <property type="match status" value="1"/>
</dbReference>
<accession>A0A3E0X397</accession>
<dbReference type="InterPro" id="IPR036390">
    <property type="entry name" value="WH_DNA-bd_sf"/>
</dbReference>
<dbReference type="Pfam" id="PF08279">
    <property type="entry name" value="HTH_11"/>
    <property type="match status" value="1"/>
</dbReference>
<evidence type="ECO:0000313" key="3">
    <source>
        <dbReference type="EMBL" id="RFA39320.1"/>
    </source>
</evidence>
<dbReference type="RefSeq" id="WP_116300726.1">
    <property type="nucleotide sequence ID" value="NZ_NFZV01000001.1"/>
</dbReference>
<reference evidence="4" key="1">
    <citation type="submission" date="2017-05" db="EMBL/GenBank/DDBJ databases">
        <authorList>
            <person name="Sharma S."/>
            <person name="Sidhu C."/>
            <person name="Pinnaka A.K."/>
        </authorList>
    </citation>
    <scope>NUCLEOTIDE SEQUENCE [LARGE SCALE GENOMIC DNA]</scope>
    <source>
        <strain evidence="4">AK93</strain>
    </source>
</reference>
<dbReference type="GO" id="GO:0003677">
    <property type="term" value="F:DNA binding"/>
    <property type="evidence" value="ECO:0007669"/>
    <property type="project" value="UniProtKB-KW"/>
</dbReference>
<dbReference type="InterPro" id="IPR026881">
    <property type="entry name" value="WYL_dom"/>
</dbReference>
<dbReference type="InterPro" id="IPR051534">
    <property type="entry name" value="CBASS_pafABC_assoc_protein"/>
</dbReference>